<gene>
    <name evidence="1" type="ORF">S01H4_31197</name>
</gene>
<reference evidence="1" key="1">
    <citation type="journal article" date="2014" name="Front. Microbiol.">
        <title>High frequency of phylogenetically diverse reductive dehalogenase-homologous genes in deep subseafloor sedimentary metagenomes.</title>
        <authorList>
            <person name="Kawai M."/>
            <person name="Futagami T."/>
            <person name="Toyoda A."/>
            <person name="Takaki Y."/>
            <person name="Nishi S."/>
            <person name="Hori S."/>
            <person name="Arai W."/>
            <person name="Tsubouchi T."/>
            <person name="Morono Y."/>
            <person name="Uchiyama I."/>
            <person name="Ito T."/>
            <person name="Fujiyama A."/>
            <person name="Inagaki F."/>
            <person name="Takami H."/>
        </authorList>
    </citation>
    <scope>NUCLEOTIDE SEQUENCE</scope>
    <source>
        <strain evidence="1">Expedition CK06-06</strain>
    </source>
</reference>
<name>X1A9T3_9ZZZZ</name>
<comment type="caution">
    <text evidence="1">The sequence shown here is derived from an EMBL/GenBank/DDBJ whole genome shotgun (WGS) entry which is preliminary data.</text>
</comment>
<evidence type="ECO:0000313" key="1">
    <source>
        <dbReference type="EMBL" id="GAG78484.1"/>
    </source>
</evidence>
<organism evidence="1">
    <name type="scientific">marine sediment metagenome</name>
    <dbReference type="NCBI Taxonomy" id="412755"/>
    <lineage>
        <taxon>unclassified sequences</taxon>
        <taxon>metagenomes</taxon>
        <taxon>ecological metagenomes</taxon>
    </lineage>
</organism>
<sequence length="149" mass="16813">MNIDIADTSRYSEKLEVYKKEAKSFAKAGFTQSLAEKVLGTTWLTTWDLYHLFCYGKKIPEKGTYLEVMSHKGDSLALVHKAVKTARKSINFITIGAKVNEKFREGTKSIPHLKIIELQAPIAKDQIENNSIDLLFLDGARTYECVKGI</sequence>
<feature type="non-terminal residue" evidence="1">
    <location>
        <position position="149"/>
    </location>
</feature>
<dbReference type="AlphaFoldDB" id="X1A9T3"/>
<dbReference type="EMBL" id="BART01016180">
    <property type="protein sequence ID" value="GAG78484.1"/>
    <property type="molecule type" value="Genomic_DNA"/>
</dbReference>
<proteinExistence type="predicted"/>
<protein>
    <submittedName>
        <fullName evidence="1">Uncharacterized protein</fullName>
    </submittedName>
</protein>
<accession>X1A9T3</accession>